<gene>
    <name evidence="3" type="ORF">V6243_01770</name>
</gene>
<keyword evidence="4" id="KW-1185">Reference proteome</keyword>
<evidence type="ECO:0000313" key="3">
    <source>
        <dbReference type="EMBL" id="MEL0615542.1"/>
    </source>
</evidence>
<accession>A0ABU9GDM1</accession>
<reference evidence="3 4" key="1">
    <citation type="submission" date="2024-02" db="EMBL/GenBank/DDBJ databases">
        <title>Bacteria isolated from the canopy kelp, Nereocystis luetkeana.</title>
        <authorList>
            <person name="Pfister C.A."/>
            <person name="Younker I.T."/>
            <person name="Light S.H."/>
        </authorList>
    </citation>
    <scope>NUCLEOTIDE SEQUENCE [LARGE SCALE GENOMIC DNA]</scope>
    <source>
        <strain evidence="3 4">TI.5.07</strain>
    </source>
</reference>
<dbReference type="Gene3D" id="3.40.30.10">
    <property type="entry name" value="Glutaredoxin"/>
    <property type="match status" value="1"/>
</dbReference>
<dbReference type="EMBL" id="JBAKAP010000001">
    <property type="protein sequence ID" value="MEL0615542.1"/>
    <property type="molecule type" value="Genomic_DNA"/>
</dbReference>
<dbReference type="InterPro" id="IPR006660">
    <property type="entry name" value="Arsenate_reductase-like"/>
</dbReference>
<sequence length="119" mass="13395">MPMLKLYHNPRCSKSRETLALLESRLKSDEFETIRYLDTPLSREQLSALAARLEGGAKALTRENESDWKALALEEPDDARRLDAIAATPRLMQRPILDDGKRAIIGRPPQDVLALLDDA</sequence>
<comment type="similarity">
    <text evidence="1 2">Belongs to the ArsC family.</text>
</comment>
<dbReference type="SUPFAM" id="SSF52833">
    <property type="entry name" value="Thioredoxin-like"/>
    <property type="match status" value="1"/>
</dbReference>
<evidence type="ECO:0000313" key="4">
    <source>
        <dbReference type="Proteomes" id="UP001378242"/>
    </source>
</evidence>
<dbReference type="Proteomes" id="UP001378242">
    <property type="component" value="Unassembled WGS sequence"/>
</dbReference>
<name>A0ABU9GDM1_COBMA</name>
<proteinExistence type="inferred from homology"/>
<dbReference type="PROSITE" id="PS51353">
    <property type="entry name" value="ARSC"/>
    <property type="match status" value="1"/>
</dbReference>
<dbReference type="Pfam" id="PF03960">
    <property type="entry name" value="ArsC"/>
    <property type="match status" value="1"/>
</dbReference>
<dbReference type="PANTHER" id="PTHR30041">
    <property type="entry name" value="ARSENATE REDUCTASE"/>
    <property type="match status" value="1"/>
</dbReference>
<evidence type="ECO:0000256" key="1">
    <source>
        <dbReference type="ARBA" id="ARBA00007198"/>
    </source>
</evidence>
<dbReference type="RefSeq" id="WP_084208713.1">
    <property type="nucleotide sequence ID" value="NZ_BJOH01000002.1"/>
</dbReference>
<comment type="caution">
    <text evidence="3">The sequence shown here is derived from an EMBL/GenBank/DDBJ whole genome shotgun (WGS) entry which is preliminary data.</text>
</comment>
<evidence type="ECO:0000256" key="2">
    <source>
        <dbReference type="PROSITE-ProRule" id="PRU01282"/>
    </source>
</evidence>
<organism evidence="3 4">
    <name type="scientific">Cobetia marina</name>
    <name type="common">Deleya marina</name>
    <dbReference type="NCBI Taxonomy" id="28258"/>
    <lineage>
        <taxon>Bacteria</taxon>
        <taxon>Pseudomonadati</taxon>
        <taxon>Pseudomonadota</taxon>
        <taxon>Gammaproteobacteria</taxon>
        <taxon>Oceanospirillales</taxon>
        <taxon>Halomonadaceae</taxon>
        <taxon>Cobetia</taxon>
    </lineage>
</organism>
<dbReference type="PANTHER" id="PTHR30041:SF4">
    <property type="entry name" value="ARSENATE REDUCTASE"/>
    <property type="match status" value="1"/>
</dbReference>
<dbReference type="InterPro" id="IPR036249">
    <property type="entry name" value="Thioredoxin-like_sf"/>
</dbReference>
<dbReference type="GeneID" id="43178041"/>
<protein>
    <submittedName>
        <fullName evidence="3">ArsC/Spx/MgsR family protein</fullName>
    </submittedName>
</protein>